<reference evidence="1 2" key="1">
    <citation type="submission" date="2024-10" db="EMBL/GenBank/DDBJ databases">
        <title>Updated reference genomes for cyclostephanoid diatoms.</title>
        <authorList>
            <person name="Roberts W.R."/>
            <person name="Alverson A.J."/>
        </authorList>
    </citation>
    <scope>NUCLEOTIDE SEQUENCE [LARGE SCALE GENOMIC DNA]</scope>
    <source>
        <strain evidence="1 2">AJA276-08</strain>
    </source>
</reference>
<evidence type="ECO:0000313" key="2">
    <source>
        <dbReference type="Proteomes" id="UP001530315"/>
    </source>
</evidence>
<comment type="caution">
    <text evidence="1">The sequence shown here is derived from an EMBL/GenBank/DDBJ whole genome shotgun (WGS) entry which is preliminary data.</text>
</comment>
<organism evidence="1 2">
    <name type="scientific">Stephanodiscus triporus</name>
    <dbReference type="NCBI Taxonomy" id="2934178"/>
    <lineage>
        <taxon>Eukaryota</taxon>
        <taxon>Sar</taxon>
        <taxon>Stramenopiles</taxon>
        <taxon>Ochrophyta</taxon>
        <taxon>Bacillariophyta</taxon>
        <taxon>Coscinodiscophyceae</taxon>
        <taxon>Thalassiosirophycidae</taxon>
        <taxon>Stephanodiscales</taxon>
        <taxon>Stephanodiscaceae</taxon>
        <taxon>Stephanodiscus</taxon>
    </lineage>
</organism>
<keyword evidence="2" id="KW-1185">Reference proteome</keyword>
<proteinExistence type="predicted"/>
<dbReference type="AlphaFoldDB" id="A0ABD3NXX8"/>
<sequence>MQLCPLRNSGISQICIALKKSRVNTSSASPMIPTSSSFIPFIAQRLWPEKLKEGIQIFRGRRGIVVVHLAVGQVVGLESLNEGNGVIDIVCLRAHGPEHLHRIVPDQRPHE</sequence>
<gene>
    <name evidence="1" type="ORF">ACHAW5_007126</name>
</gene>
<accession>A0ABD3NXX8</accession>
<evidence type="ECO:0000313" key="1">
    <source>
        <dbReference type="EMBL" id="KAL3780368.1"/>
    </source>
</evidence>
<protein>
    <submittedName>
        <fullName evidence="1">Uncharacterized protein</fullName>
    </submittedName>
</protein>
<dbReference type="EMBL" id="JALLAZ020001116">
    <property type="protein sequence ID" value="KAL3780368.1"/>
    <property type="molecule type" value="Genomic_DNA"/>
</dbReference>
<dbReference type="Proteomes" id="UP001530315">
    <property type="component" value="Unassembled WGS sequence"/>
</dbReference>
<name>A0ABD3NXX8_9STRA</name>